<reference evidence="3" key="1">
    <citation type="submission" date="2014-11" db="EMBL/GenBank/DDBJ databases">
        <authorList>
            <person name="Otto D Thomas"/>
            <person name="Naeem Raeece"/>
        </authorList>
    </citation>
    <scope>NUCLEOTIDE SEQUENCE</scope>
</reference>
<dbReference type="VEuPathDB" id="CryptoDB:Cvel_12512"/>
<dbReference type="InterPro" id="IPR008207">
    <property type="entry name" value="Sig_transdc_His_kin_Hpt_dom"/>
</dbReference>
<keyword evidence="1" id="KW-0597">Phosphoprotein</keyword>
<dbReference type="EMBL" id="CDMZ01005756">
    <property type="protein sequence ID" value="CEM54113.1"/>
    <property type="molecule type" value="Genomic_DNA"/>
</dbReference>
<dbReference type="AlphaFoldDB" id="A0A0G4IAF0"/>
<evidence type="ECO:0000313" key="3">
    <source>
        <dbReference type="EMBL" id="CEM54113.1"/>
    </source>
</evidence>
<name>A0A0G4IAF0_9ALVE</name>
<organism evidence="3">
    <name type="scientific">Chromera velia CCMP2878</name>
    <dbReference type="NCBI Taxonomy" id="1169474"/>
    <lineage>
        <taxon>Eukaryota</taxon>
        <taxon>Sar</taxon>
        <taxon>Alveolata</taxon>
        <taxon>Colpodellida</taxon>
        <taxon>Chromeraceae</taxon>
        <taxon>Chromera</taxon>
    </lineage>
</organism>
<dbReference type="Gene3D" id="1.20.120.160">
    <property type="entry name" value="HPT domain"/>
    <property type="match status" value="1"/>
</dbReference>
<sequence>MSGKHFNMQKGADVMGGGPDGEMMHKMMLSKFGEEITSKRAALEAAMAAKDWPKMRSEFHSLKGSSSYVAADIIHDLCQRGQFTIDKKEGDWEAEALKLANEFIAISEEALKELASIDFS</sequence>
<proteinExistence type="predicted"/>
<evidence type="ECO:0000256" key="1">
    <source>
        <dbReference type="PROSITE-ProRule" id="PRU00110"/>
    </source>
</evidence>
<dbReference type="Pfam" id="PF01627">
    <property type="entry name" value="Hpt"/>
    <property type="match status" value="1"/>
</dbReference>
<gene>
    <name evidence="3" type="ORF">Cvel_12512</name>
</gene>
<dbReference type="PROSITE" id="PS50894">
    <property type="entry name" value="HPT"/>
    <property type="match status" value="1"/>
</dbReference>
<dbReference type="InterPro" id="IPR036641">
    <property type="entry name" value="HPT_dom_sf"/>
</dbReference>
<accession>A0A0G4IAF0</accession>
<feature type="domain" description="HPt" evidence="2">
    <location>
        <begin position="21"/>
        <end position="120"/>
    </location>
</feature>
<dbReference type="SUPFAM" id="SSF47226">
    <property type="entry name" value="Histidine-containing phosphotransfer domain, HPT domain"/>
    <property type="match status" value="1"/>
</dbReference>
<feature type="modified residue" description="Phosphohistidine" evidence="1">
    <location>
        <position position="60"/>
    </location>
</feature>
<protein>
    <recommendedName>
        <fullName evidence="2">HPt domain-containing protein</fullName>
    </recommendedName>
</protein>
<evidence type="ECO:0000259" key="2">
    <source>
        <dbReference type="PROSITE" id="PS50894"/>
    </source>
</evidence>
<dbReference type="GO" id="GO:0000160">
    <property type="term" value="P:phosphorelay signal transduction system"/>
    <property type="evidence" value="ECO:0007669"/>
    <property type="project" value="InterPro"/>
</dbReference>